<protein>
    <submittedName>
        <fullName evidence="2">Uncharacterized protein</fullName>
    </submittedName>
</protein>
<dbReference type="AlphaFoldDB" id="A0A1J5PZ16"/>
<sequence>MLPEFQPGQQHVETDGVARDVVGHRLRFVQTDACGARVALQRLGTRNGAQHDALDPWHTGIPCAAQCRMRMGAHGHRVALMPRQDAVQEVVVAVIEVASGPQAAGHAAGIVACRIGLATRQSAPERLSQQQAVPKVHIATFCQRKTGLEQGQGLSRVGAHHAPMHGLHGKPCDAHGGGLLLARLGSGSQFQDEPPGNHVSPPPALIQQQLRCGVGTQRLTPTTFDDTLHLCRQRRQARVPGLAVHHAGEERDMGPLRDVFRQHQARVEHAAQLWNPAVERMKVAPLIDKALDDSREGADRTQRIMPFDEHRIGPLQRFSALGRSVHKLAQSHPAILPGLWPPLFETHAQPVLRAYPLFIGQKIGKDRGQAPNQIGQQILFQEQGGRFVFPSLRPQHAGNTASHRPDLLLAKRAQGILPQDIPEHRVHGIRHRIVATRDKTVAFHQFVEHGRHSGAGTQLLDQRLGDGGQARDFAQRGKHVPRHARDDFDGKIVKYGRDRRRLRRQPELIELQEDTRHPAASCPLQKIQGLRRHILMSASLRHDRQFVGTQCERPCIKACRLPLAAQHSQFGRRSPPAQHQGIATRRKPRQTRHEHIGQHRALPQCVHVVQDQECTVGQPWNHRIEESADTITRGG</sequence>
<comment type="caution">
    <text evidence="2">The sequence shown here is derived from an EMBL/GenBank/DDBJ whole genome shotgun (WGS) entry which is preliminary data.</text>
</comment>
<organism evidence="2">
    <name type="scientific">mine drainage metagenome</name>
    <dbReference type="NCBI Taxonomy" id="410659"/>
    <lineage>
        <taxon>unclassified sequences</taxon>
        <taxon>metagenomes</taxon>
        <taxon>ecological metagenomes</taxon>
    </lineage>
</organism>
<dbReference type="EMBL" id="MLJW01001809">
    <property type="protein sequence ID" value="OIQ76654.1"/>
    <property type="molecule type" value="Genomic_DNA"/>
</dbReference>
<gene>
    <name evidence="2" type="ORF">GALL_416620</name>
</gene>
<feature type="region of interest" description="Disordered" evidence="1">
    <location>
        <begin position="569"/>
        <end position="593"/>
    </location>
</feature>
<evidence type="ECO:0000313" key="2">
    <source>
        <dbReference type="EMBL" id="OIQ76654.1"/>
    </source>
</evidence>
<evidence type="ECO:0000256" key="1">
    <source>
        <dbReference type="SAM" id="MobiDB-lite"/>
    </source>
</evidence>
<proteinExistence type="predicted"/>
<reference evidence="2" key="1">
    <citation type="submission" date="2016-10" db="EMBL/GenBank/DDBJ databases">
        <title>Sequence of Gallionella enrichment culture.</title>
        <authorList>
            <person name="Poehlein A."/>
            <person name="Muehling M."/>
            <person name="Daniel R."/>
        </authorList>
    </citation>
    <scope>NUCLEOTIDE SEQUENCE</scope>
</reference>
<accession>A0A1J5PZ16</accession>
<name>A0A1J5PZ16_9ZZZZ</name>